<dbReference type="InterPro" id="IPR051606">
    <property type="entry name" value="Polyketide_Oxido-like"/>
</dbReference>
<gene>
    <name evidence="3" type="ORF">CC80DRAFT_496494</name>
</gene>
<evidence type="ECO:0000259" key="2">
    <source>
        <dbReference type="Pfam" id="PF13460"/>
    </source>
</evidence>
<dbReference type="InterPro" id="IPR016040">
    <property type="entry name" value="NAD(P)-bd_dom"/>
</dbReference>
<proteinExistence type="inferred from homology"/>
<protein>
    <recommendedName>
        <fullName evidence="2">NAD(P)-binding domain-containing protein</fullName>
    </recommendedName>
</protein>
<evidence type="ECO:0000313" key="4">
    <source>
        <dbReference type="Proteomes" id="UP000800035"/>
    </source>
</evidence>
<dbReference type="GO" id="GO:0004074">
    <property type="term" value="F:biliverdin reductase [NAD(P)H] activity"/>
    <property type="evidence" value="ECO:0007669"/>
    <property type="project" value="TreeGrafter"/>
</dbReference>
<dbReference type="Pfam" id="PF13460">
    <property type="entry name" value="NAD_binding_10"/>
    <property type="match status" value="1"/>
</dbReference>
<comment type="similarity">
    <text evidence="1">Belongs to the avfA family.</text>
</comment>
<dbReference type="PANTHER" id="PTHR43355">
    <property type="entry name" value="FLAVIN REDUCTASE (NADPH)"/>
    <property type="match status" value="1"/>
</dbReference>
<keyword evidence="4" id="KW-1185">Reference proteome</keyword>
<accession>A0A6A5TDZ4</accession>
<dbReference type="Gene3D" id="3.40.50.720">
    <property type="entry name" value="NAD(P)-binding Rossmann-like Domain"/>
    <property type="match status" value="1"/>
</dbReference>
<sequence length="114" mass="11946">MRILILGASGRVGKLVVQEALARGHKVTTLVRNEASLASITAADGTLTICEGQPQDQDDVENAFSAVAEDAPTAVIVTLNSARTSDNPFAKPTSPPMLMHDAHVNVLAAMEPAR</sequence>
<dbReference type="Proteomes" id="UP000800035">
    <property type="component" value="Unassembled WGS sequence"/>
</dbReference>
<dbReference type="PANTHER" id="PTHR43355:SF2">
    <property type="entry name" value="FLAVIN REDUCTASE (NADPH)"/>
    <property type="match status" value="1"/>
</dbReference>
<dbReference type="GO" id="GO:0042602">
    <property type="term" value="F:riboflavin reductase (NADPH) activity"/>
    <property type="evidence" value="ECO:0007669"/>
    <property type="project" value="TreeGrafter"/>
</dbReference>
<dbReference type="OrthoDB" id="419598at2759"/>
<organism evidence="3 4">
    <name type="scientific">Byssothecium circinans</name>
    <dbReference type="NCBI Taxonomy" id="147558"/>
    <lineage>
        <taxon>Eukaryota</taxon>
        <taxon>Fungi</taxon>
        <taxon>Dikarya</taxon>
        <taxon>Ascomycota</taxon>
        <taxon>Pezizomycotina</taxon>
        <taxon>Dothideomycetes</taxon>
        <taxon>Pleosporomycetidae</taxon>
        <taxon>Pleosporales</taxon>
        <taxon>Massarineae</taxon>
        <taxon>Massarinaceae</taxon>
        <taxon>Byssothecium</taxon>
    </lineage>
</organism>
<dbReference type="SUPFAM" id="SSF51735">
    <property type="entry name" value="NAD(P)-binding Rossmann-fold domains"/>
    <property type="match status" value="1"/>
</dbReference>
<name>A0A6A5TDZ4_9PLEO</name>
<feature type="domain" description="NAD(P)-binding" evidence="2">
    <location>
        <begin position="7"/>
        <end position="112"/>
    </location>
</feature>
<dbReference type="InterPro" id="IPR036291">
    <property type="entry name" value="NAD(P)-bd_dom_sf"/>
</dbReference>
<dbReference type="AlphaFoldDB" id="A0A6A5TDZ4"/>
<dbReference type="EMBL" id="ML977021">
    <property type="protein sequence ID" value="KAF1950983.1"/>
    <property type="molecule type" value="Genomic_DNA"/>
</dbReference>
<reference evidence="3" key="1">
    <citation type="journal article" date="2020" name="Stud. Mycol.">
        <title>101 Dothideomycetes genomes: a test case for predicting lifestyles and emergence of pathogens.</title>
        <authorList>
            <person name="Haridas S."/>
            <person name="Albert R."/>
            <person name="Binder M."/>
            <person name="Bloem J."/>
            <person name="Labutti K."/>
            <person name="Salamov A."/>
            <person name="Andreopoulos B."/>
            <person name="Baker S."/>
            <person name="Barry K."/>
            <person name="Bills G."/>
            <person name="Bluhm B."/>
            <person name="Cannon C."/>
            <person name="Castanera R."/>
            <person name="Culley D."/>
            <person name="Daum C."/>
            <person name="Ezra D."/>
            <person name="Gonzalez J."/>
            <person name="Henrissat B."/>
            <person name="Kuo A."/>
            <person name="Liang C."/>
            <person name="Lipzen A."/>
            <person name="Lutzoni F."/>
            <person name="Magnuson J."/>
            <person name="Mondo S."/>
            <person name="Nolan M."/>
            <person name="Ohm R."/>
            <person name="Pangilinan J."/>
            <person name="Park H.-J."/>
            <person name="Ramirez L."/>
            <person name="Alfaro M."/>
            <person name="Sun H."/>
            <person name="Tritt A."/>
            <person name="Yoshinaga Y."/>
            <person name="Zwiers L.-H."/>
            <person name="Turgeon B."/>
            <person name="Goodwin S."/>
            <person name="Spatafora J."/>
            <person name="Crous P."/>
            <person name="Grigoriev I."/>
        </authorList>
    </citation>
    <scope>NUCLEOTIDE SEQUENCE</scope>
    <source>
        <strain evidence="3">CBS 675.92</strain>
    </source>
</reference>
<evidence type="ECO:0000313" key="3">
    <source>
        <dbReference type="EMBL" id="KAF1950983.1"/>
    </source>
</evidence>
<evidence type="ECO:0000256" key="1">
    <source>
        <dbReference type="ARBA" id="ARBA00038376"/>
    </source>
</evidence>